<sequence length="114" mass="13238">MDTTLELDTRYHERQKEKRHHQEKNPEASKSNSSDPQSLSSSNQKKKKNFHKKDKPLSSFLDEDFKLMNSKKDRRIKEGLFTYCSGNNSLESCFKRLQNKLTQPSGTFPSQGKA</sequence>
<dbReference type="AlphaFoldDB" id="A0A9Q3HI13"/>
<keyword evidence="3" id="KW-1185">Reference proteome</keyword>
<dbReference type="EMBL" id="AVOT02018245">
    <property type="protein sequence ID" value="MBW0504987.1"/>
    <property type="molecule type" value="Genomic_DNA"/>
</dbReference>
<feature type="compositionally biased region" description="Basic residues" evidence="1">
    <location>
        <begin position="44"/>
        <end position="54"/>
    </location>
</feature>
<dbReference type="OrthoDB" id="5552562at2759"/>
<feature type="region of interest" description="Disordered" evidence="1">
    <location>
        <begin position="1"/>
        <end position="63"/>
    </location>
</feature>
<evidence type="ECO:0000313" key="3">
    <source>
        <dbReference type="Proteomes" id="UP000765509"/>
    </source>
</evidence>
<feature type="compositionally biased region" description="Low complexity" evidence="1">
    <location>
        <begin position="29"/>
        <end position="42"/>
    </location>
</feature>
<name>A0A9Q3HI13_9BASI</name>
<reference evidence="2" key="1">
    <citation type="submission" date="2021-03" db="EMBL/GenBank/DDBJ databases">
        <title>Draft genome sequence of rust myrtle Austropuccinia psidii MF-1, a brazilian biotype.</title>
        <authorList>
            <person name="Quecine M.C."/>
            <person name="Pachon D.M.R."/>
            <person name="Bonatelli M.L."/>
            <person name="Correr F.H."/>
            <person name="Franceschini L.M."/>
            <person name="Leite T.F."/>
            <person name="Margarido G.R.A."/>
            <person name="Almeida C.A."/>
            <person name="Ferrarezi J.A."/>
            <person name="Labate C.A."/>
        </authorList>
    </citation>
    <scope>NUCLEOTIDE SEQUENCE</scope>
    <source>
        <strain evidence="2">MF-1</strain>
    </source>
</reference>
<comment type="caution">
    <text evidence="2">The sequence shown here is derived from an EMBL/GenBank/DDBJ whole genome shotgun (WGS) entry which is preliminary data.</text>
</comment>
<accession>A0A9Q3HI13</accession>
<evidence type="ECO:0000256" key="1">
    <source>
        <dbReference type="SAM" id="MobiDB-lite"/>
    </source>
</evidence>
<protein>
    <submittedName>
        <fullName evidence="2">Uncharacterized protein</fullName>
    </submittedName>
</protein>
<gene>
    <name evidence="2" type="ORF">O181_044702</name>
</gene>
<proteinExistence type="predicted"/>
<evidence type="ECO:0000313" key="2">
    <source>
        <dbReference type="EMBL" id="MBW0504987.1"/>
    </source>
</evidence>
<dbReference type="Proteomes" id="UP000765509">
    <property type="component" value="Unassembled WGS sequence"/>
</dbReference>
<feature type="compositionally biased region" description="Basic and acidic residues" evidence="1">
    <location>
        <begin position="7"/>
        <end position="16"/>
    </location>
</feature>
<organism evidence="2 3">
    <name type="scientific">Austropuccinia psidii MF-1</name>
    <dbReference type="NCBI Taxonomy" id="1389203"/>
    <lineage>
        <taxon>Eukaryota</taxon>
        <taxon>Fungi</taxon>
        <taxon>Dikarya</taxon>
        <taxon>Basidiomycota</taxon>
        <taxon>Pucciniomycotina</taxon>
        <taxon>Pucciniomycetes</taxon>
        <taxon>Pucciniales</taxon>
        <taxon>Sphaerophragmiaceae</taxon>
        <taxon>Austropuccinia</taxon>
    </lineage>
</organism>